<dbReference type="SFLD" id="SFLDG01069">
    <property type="entry name" value="UPF0313"/>
    <property type="match status" value="1"/>
</dbReference>
<dbReference type="Proteomes" id="UP000199230">
    <property type="component" value="Unassembled WGS sequence"/>
</dbReference>
<dbReference type="GO" id="GO:0005506">
    <property type="term" value="F:iron ion binding"/>
    <property type="evidence" value="ECO:0007669"/>
    <property type="project" value="UniProtKB-UniRule"/>
</dbReference>
<proteinExistence type="inferred from homology"/>
<protein>
    <submittedName>
        <fullName evidence="8">Uncharacterized radical SAM protein YgiQ</fullName>
    </submittedName>
</protein>
<dbReference type="InterPro" id="IPR022946">
    <property type="entry name" value="UPF0313"/>
</dbReference>
<dbReference type="SFLD" id="SFLDG01082">
    <property type="entry name" value="B12-binding_domain_containing"/>
    <property type="match status" value="1"/>
</dbReference>
<accession>A0A1H3MN40</accession>
<dbReference type="InterPro" id="IPR024560">
    <property type="entry name" value="UPF0313_C"/>
</dbReference>
<dbReference type="SUPFAM" id="SSF102114">
    <property type="entry name" value="Radical SAM enzymes"/>
    <property type="match status" value="1"/>
</dbReference>
<evidence type="ECO:0000256" key="4">
    <source>
        <dbReference type="ARBA" id="ARBA00023004"/>
    </source>
</evidence>
<comment type="cofactor">
    <cofactor evidence="6">
        <name>[4Fe-4S] cluster</name>
        <dbReference type="ChEBI" id="CHEBI:49883"/>
    </cofactor>
    <text evidence="6">Binds 1 [4Fe-4S] cluster. The cluster is coordinated with 3 cysteines and an exchangeable S-adenosyl-L-methionine.</text>
</comment>
<feature type="binding site" evidence="6">
    <location>
        <position position="312"/>
    </location>
    <ligand>
        <name>[4Fe-4S] cluster</name>
        <dbReference type="ChEBI" id="CHEBI:49883"/>
        <note>4Fe-4S-S-AdoMet</note>
    </ligand>
</feature>
<dbReference type="Gene3D" id="3.80.30.20">
    <property type="entry name" value="tm_1862 like domain"/>
    <property type="match status" value="1"/>
</dbReference>
<evidence type="ECO:0000313" key="8">
    <source>
        <dbReference type="EMBL" id="SDY77910.1"/>
    </source>
</evidence>
<evidence type="ECO:0000256" key="6">
    <source>
        <dbReference type="HAMAP-Rule" id="MF_01251"/>
    </source>
</evidence>
<dbReference type="HAMAP" id="MF_01251">
    <property type="entry name" value="UPF0313"/>
    <property type="match status" value="1"/>
</dbReference>
<dbReference type="InterPro" id="IPR007197">
    <property type="entry name" value="rSAM"/>
</dbReference>
<feature type="domain" description="Radical SAM core" evidence="7">
    <location>
        <begin position="294"/>
        <end position="566"/>
    </location>
</feature>
<dbReference type="Pfam" id="PF11842">
    <property type="entry name" value="DUF3362"/>
    <property type="match status" value="1"/>
</dbReference>
<organism evidence="8 9">
    <name type="scientific">Tindallia californiensis</name>
    <dbReference type="NCBI Taxonomy" id="159292"/>
    <lineage>
        <taxon>Bacteria</taxon>
        <taxon>Bacillati</taxon>
        <taxon>Bacillota</taxon>
        <taxon>Clostridia</taxon>
        <taxon>Peptostreptococcales</taxon>
        <taxon>Tindalliaceae</taxon>
        <taxon>Tindallia</taxon>
    </lineage>
</organism>
<reference evidence="8 9" key="1">
    <citation type="submission" date="2016-10" db="EMBL/GenBank/DDBJ databases">
        <authorList>
            <person name="de Groot N.N."/>
        </authorList>
    </citation>
    <scope>NUCLEOTIDE SEQUENCE [LARGE SCALE GENOMIC DNA]</scope>
    <source>
        <strain evidence="8 9">APO</strain>
    </source>
</reference>
<dbReference type="NCBIfam" id="TIGR03904">
    <property type="entry name" value="SAM_YgiQ"/>
    <property type="match status" value="1"/>
</dbReference>
<dbReference type="EMBL" id="FNPV01000004">
    <property type="protein sequence ID" value="SDY77910.1"/>
    <property type="molecule type" value="Genomic_DNA"/>
</dbReference>
<dbReference type="GO" id="GO:0003824">
    <property type="term" value="F:catalytic activity"/>
    <property type="evidence" value="ECO:0007669"/>
    <property type="project" value="InterPro"/>
</dbReference>
<dbReference type="InterPro" id="IPR006638">
    <property type="entry name" value="Elp3/MiaA/NifB-like_rSAM"/>
</dbReference>
<evidence type="ECO:0000256" key="2">
    <source>
        <dbReference type="ARBA" id="ARBA00022691"/>
    </source>
</evidence>
<evidence type="ECO:0000256" key="5">
    <source>
        <dbReference type="ARBA" id="ARBA00023014"/>
    </source>
</evidence>
<evidence type="ECO:0000256" key="3">
    <source>
        <dbReference type="ARBA" id="ARBA00022723"/>
    </source>
</evidence>
<dbReference type="RefSeq" id="WP_093312745.1">
    <property type="nucleotide sequence ID" value="NZ_FNPV01000004.1"/>
</dbReference>
<dbReference type="Pfam" id="PF08497">
    <property type="entry name" value="Radical_SAM_N"/>
    <property type="match status" value="1"/>
</dbReference>
<dbReference type="STRING" id="159292.SAMN05192546_104203"/>
<dbReference type="AlphaFoldDB" id="A0A1H3MN40"/>
<keyword evidence="3 6" id="KW-0479">Metal-binding</keyword>
<keyword evidence="4 6" id="KW-0408">Iron</keyword>
<dbReference type="PANTHER" id="PTHR32331:SF0">
    <property type="entry name" value="UPF0313 PROTEIN YGIQ"/>
    <property type="match status" value="1"/>
</dbReference>
<keyword evidence="2 6" id="KW-0949">S-adenosyl-L-methionine</keyword>
<keyword evidence="5 6" id="KW-0411">Iron-sulfur</keyword>
<name>A0A1H3MN40_9FIRM</name>
<feature type="binding site" evidence="6">
    <location>
        <position position="315"/>
    </location>
    <ligand>
        <name>[4Fe-4S] cluster</name>
        <dbReference type="ChEBI" id="CHEBI:49883"/>
        <note>4Fe-4S-S-AdoMet</note>
    </ligand>
</feature>
<dbReference type="InterPro" id="IPR013704">
    <property type="entry name" value="UPF0313_N"/>
</dbReference>
<sequence>MFNEFLPVSQLDLQKRGWDQLDFVLVSGDAYVDHPSFGVAIIGRWLESAGFKVGIIPQPDWTKSESFTKLGTPRLGFLVTSGNLDSMVNHYTVAKKRRKSDAYTPGGVIGKRPDRATTVYARKIKKLFPGTPIILGGLEASLRRMAHYDYWEDRLKPSILMDTKADLLIYGMAEKTILEVAEALHSGLPASSLTFIKGTSFFTKDLSIVNHPVVLPAWKTLLASKKQVGQSFLAQMNHTDPISGEVLAEPYEHGFIVQIPPSQPLTTQEMDQVYRLPYTRQIHPMHQKEGHVSAFDEVRFSLVSNRGCFGGCHFCALTFHQGRHIQVRSHESIVKEAKTLIADKDFKGYLHDVGGPTANFRQPACKKQVAHGACRHQQCMAPSLCPNIEVSHQDYVSLLRKLRKLPGIKKVFIRSGIRYDYLIADPDTTFFRDLCKHHISGQLKVAPEHSNAQVLHLMGKPAIQVFDQFRHQYHQFNEKEQRRQFLVPYLISSHPGSDIHAAIELAVYLKTLGHQPEQVQDFYPTPGTLSTCMYYTEIDPRSNEKIYVPKDPVEKQMQRALLQAGKKQNQSLIRKALEKAGRQDLIGYHRNALIPPVKSNAPLSSKKEKRFKRR</sequence>
<comment type="similarity">
    <text evidence="6">Belongs to the UPF0313 family.</text>
</comment>
<keyword evidence="1 6" id="KW-0004">4Fe-4S</keyword>
<gene>
    <name evidence="8" type="ORF">SAMN05192546_104203</name>
</gene>
<dbReference type="InterPro" id="IPR058240">
    <property type="entry name" value="rSAM_sf"/>
</dbReference>
<dbReference type="InterPro" id="IPR023404">
    <property type="entry name" value="rSAM_horseshoe"/>
</dbReference>
<dbReference type="SFLD" id="SFLDS00029">
    <property type="entry name" value="Radical_SAM"/>
    <property type="match status" value="1"/>
</dbReference>
<evidence type="ECO:0000313" key="9">
    <source>
        <dbReference type="Proteomes" id="UP000199230"/>
    </source>
</evidence>
<evidence type="ECO:0000259" key="7">
    <source>
        <dbReference type="PROSITE" id="PS51918"/>
    </source>
</evidence>
<dbReference type="PANTHER" id="PTHR32331">
    <property type="entry name" value="UPF0313 PROTEIN YGIQ"/>
    <property type="match status" value="1"/>
</dbReference>
<feature type="binding site" evidence="6">
    <location>
        <position position="308"/>
    </location>
    <ligand>
        <name>[4Fe-4S] cluster</name>
        <dbReference type="ChEBI" id="CHEBI:49883"/>
        <note>4Fe-4S-S-AdoMet</note>
    </ligand>
</feature>
<dbReference type="PROSITE" id="PS51918">
    <property type="entry name" value="RADICAL_SAM"/>
    <property type="match status" value="1"/>
</dbReference>
<dbReference type="SMART" id="SM00729">
    <property type="entry name" value="Elp3"/>
    <property type="match status" value="1"/>
</dbReference>
<evidence type="ECO:0000256" key="1">
    <source>
        <dbReference type="ARBA" id="ARBA00022485"/>
    </source>
</evidence>
<dbReference type="OrthoDB" id="9803479at2"/>
<keyword evidence="9" id="KW-1185">Reference proteome</keyword>
<dbReference type="GO" id="GO:0051539">
    <property type="term" value="F:4 iron, 4 sulfur cluster binding"/>
    <property type="evidence" value="ECO:0007669"/>
    <property type="project" value="UniProtKB-KW"/>
</dbReference>